<reference evidence="1 2" key="3">
    <citation type="submission" date="2019-11" db="EMBL/GenBank/DDBJ databases">
        <title>A de novo genome assembly of a pear dwarfing rootstock.</title>
        <authorList>
            <person name="Wang F."/>
            <person name="Wang J."/>
            <person name="Li S."/>
            <person name="Zhang Y."/>
            <person name="Fang M."/>
            <person name="Ma L."/>
            <person name="Zhao Y."/>
            <person name="Jiang S."/>
        </authorList>
    </citation>
    <scope>NUCLEOTIDE SEQUENCE [LARGE SCALE GENOMIC DNA]</scope>
    <source>
        <strain evidence="1">S2</strain>
        <tissue evidence="1">Leaf</tissue>
    </source>
</reference>
<gene>
    <name evidence="1" type="ORF">D8674_035319</name>
</gene>
<protein>
    <submittedName>
        <fullName evidence="1">Uncharacterized protein</fullName>
    </submittedName>
</protein>
<comment type="caution">
    <text evidence="1">The sequence shown here is derived from an EMBL/GenBank/DDBJ whole genome shotgun (WGS) entry which is preliminary data.</text>
</comment>
<sequence>MDAEAQKFIDPPPNLVSIHIHRSASKLSVFSQNKIELAAINHCPHSSRPCWKFVMVSGWLPNQKSSTQSRHPQGKTPLHCPTISSPEHRLGKNVCQDFVCMLALCAGVRKVTVIAKMNNMKHNKLEIRWTRNR</sequence>
<reference evidence="1 2" key="1">
    <citation type="submission" date="2019-09" db="EMBL/GenBank/DDBJ databases">
        <authorList>
            <person name="Ou C."/>
        </authorList>
    </citation>
    <scope>NUCLEOTIDE SEQUENCE [LARGE SCALE GENOMIC DNA]</scope>
    <source>
        <strain evidence="1">S2</strain>
        <tissue evidence="1">Leaf</tissue>
    </source>
</reference>
<keyword evidence="2" id="KW-1185">Reference proteome</keyword>
<dbReference type="EMBL" id="SMOL01000458">
    <property type="protein sequence ID" value="KAB2613003.1"/>
    <property type="molecule type" value="Genomic_DNA"/>
</dbReference>
<evidence type="ECO:0000313" key="1">
    <source>
        <dbReference type="EMBL" id="KAB2613003.1"/>
    </source>
</evidence>
<dbReference type="AlphaFoldDB" id="A0A5N5GCX6"/>
<proteinExistence type="predicted"/>
<accession>A0A5N5GCX6</accession>
<dbReference type="Proteomes" id="UP000327157">
    <property type="component" value="Chromosome 9"/>
</dbReference>
<reference evidence="2" key="2">
    <citation type="submission" date="2019-10" db="EMBL/GenBank/DDBJ databases">
        <title>A de novo genome assembly of a pear dwarfing rootstock.</title>
        <authorList>
            <person name="Wang F."/>
            <person name="Wang J."/>
            <person name="Li S."/>
            <person name="Zhang Y."/>
            <person name="Fang M."/>
            <person name="Ma L."/>
            <person name="Zhao Y."/>
            <person name="Jiang S."/>
        </authorList>
    </citation>
    <scope>NUCLEOTIDE SEQUENCE [LARGE SCALE GENOMIC DNA]</scope>
</reference>
<name>A0A5N5GCX6_9ROSA</name>
<organism evidence="1 2">
    <name type="scientific">Pyrus ussuriensis x Pyrus communis</name>
    <dbReference type="NCBI Taxonomy" id="2448454"/>
    <lineage>
        <taxon>Eukaryota</taxon>
        <taxon>Viridiplantae</taxon>
        <taxon>Streptophyta</taxon>
        <taxon>Embryophyta</taxon>
        <taxon>Tracheophyta</taxon>
        <taxon>Spermatophyta</taxon>
        <taxon>Magnoliopsida</taxon>
        <taxon>eudicotyledons</taxon>
        <taxon>Gunneridae</taxon>
        <taxon>Pentapetalae</taxon>
        <taxon>rosids</taxon>
        <taxon>fabids</taxon>
        <taxon>Rosales</taxon>
        <taxon>Rosaceae</taxon>
        <taxon>Amygdaloideae</taxon>
        <taxon>Maleae</taxon>
        <taxon>Pyrus</taxon>
    </lineage>
</organism>
<evidence type="ECO:0000313" key="2">
    <source>
        <dbReference type="Proteomes" id="UP000327157"/>
    </source>
</evidence>